<sequence length="229" mass="25192">MTQTPPVRRRPPRAHAKGENTRAQILDTALQMATRTGLSSLSLGAIAEHTGMSKSGVFAHFGSYDDLLIAVIREYHHRFEQEIFRPALQQPRGLPRLQALFDLWLDRVAREIDAGCLYISGAVEFDERPGPVRDALVALVRAWQQALSHAIALAVHEGHLPASTQPDQLLFELHALVLAAHHKARFLGDADAMPMARQGFARIVQRTLHSGPPDSARTISPIPMTATGD</sequence>
<dbReference type="EMBL" id="JAWDIE010000008">
    <property type="protein sequence ID" value="MEJ7138107.1"/>
    <property type="molecule type" value="Genomic_DNA"/>
</dbReference>
<comment type="caution">
    <text evidence="1">The sequence shown here is derived from an EMBL/GenBank/DDBJ whole genome shotgun (WGS) entry which is preliminary data.</text>
</comment>
<keyword evidence="2" id="KW-1185">Reference proteome</keyword>
<organism evidence="1 2">
    <name type="scientific">Amphibiibacter pelophylacis</name>
    <dbReference type="NCBI Taxonomy" id="1799477"/>
    <lineage>
        <taxon>Bacteria</taxon>
        <taxon>Pseudomonadati</taxon>
        <taxon>Pseudomonadota</taxon>
        <taxon>Betaproteobacteria</taxon>
        <taxon>Burkholderiales</taxon>
        <taxon>Sphaerotilaceae</taxon>
        <taxon>Amphibiibacter</taxon>
    </lineage>
</organism>
<name>A0ACC6P1P6_9BURK</name>
<accession>A0ACC6P1P6</accession>
<evidence type="ECO:0000313" key="1">
    <source>
        <dbReference type="EMBL" id="MEJ7138107.1"/>
    </source>
</evidence>
<protein>
    <submittedName>
        <fullName evidence="1">TetR/AcrR family transcriptional regulator</fullName>
    </submittedName>
</protein>
<gene>
    <name evidence="1" type="ORF">RV045_06640</name>
</gene>
<dbReference type="Proteomes" id="UP001364695">
    <property type="component" value="Unassembled WGS sequence"/>
</dbReference>
<reference evidence="1" key="1">
    <citation type="submission" date="2023-10" db="EMBL/GenBank/DDBJ databases">
        <title>Amphibacter perezi, gen. nov., sp. nov. a novel taxa of the family Comamonadaceae, class Betaproteobacteria isolated from the skin microbiota of Pelophylax perezi from different populations.</title>
        <authorList>
            <person name="Costa S."/>
            <person name="Proenca D.N."/>
            <person name="Lopes I."/>
            <person name="Morais P.V."/>
        </authorList>
    </citation>
    <scope>NUCLEOTIDE SEQUENCE</scope>
    <source>
        <strain evidence="1">SL12-8</strain>
    </source>
</reference>
<evidence type="ECO:0000313" key="2">
    <source>
        <dbReference type="Proteomes" id="UP001364695"/>
    </source>
</evidence>
<proteinExistence type="predicted"/>